<feature type="compositionally biased region" description="Basic and acidic residues" evidence="1">
    <location>
        <begin position="41"/>
        <end position="52"/>
    </location>
</feature>
<sequence length="208" mass="23935">MGQGAVVILGWRIAREDVAVVDGAMNRNGGGYGGRGSQQGEQREREWERKEGTSGQIEVSNRKLKRILEKTVSVSRKDWSRKLDDALWANQTAYKTSIGMSPYQLVYGKACHLPIELEHKAYWVIRYLNLDLEAAGIKRMPQLNELNEFRYSAYENAKLYKERTKLLHDKKIAIRKDNSDRKFTVNGQRLKHYLGGEINLQKSTHLLN</sequence>
<feature type="region of interest" description="Disordered" evidence="1">
    <location>
        <begin position="29"/>
        <end position="55"/>
    </location>
</feature>
<accession>A0A9C6TY34</accession>
<dbReference type="InterPro" id="IPR052160">
    <property type="entry name" value="Gypsy_RT_Integrase-like"/>
</dbReference>
<protein>
    <submittedName>
        <fullName evidence="3">Uncharacterized protein LOC127747590</fullName>
    </submittedName>
</protein>
<dbReference type="SUPFAM" id="SSF53098">
    <property type="entry name" value="Ribonuclease H-like"/>
    <property type="match status" value="1"/>
</dbReference>
<evidence type="ECO:0000313" key="3">
    <source>
        <dbReference type="RefSeq" id="XP_052117608.1"/>
    </source>
</evidence>
<dbReference type="AlphaFoldDB" id="A0A9C6TY34"/>
<dbReference type="KEGG" id="adu:127747590"/>
<proteinExistence type="predicted"/>
<keyword evidence="2" id="KW-1185">Reference proteome</keyword>
<dbReference type="PANTHER" id="PTHR47266">
    <property type="entry name" value="ENDONUCLEASE-RELATED"/>
    <property type="match status" value="1"/>
</dbReference>
<evidence type="ECO:0000313" key="2">
    <source>
        <dbReference type="Proteomes" id="UP000515211"/>
    </source>
</evidence>
<gene>
    <name evidence="3" type="primary">LOC127747590</name>
</gene>
<name>A0A9C6TY34_ARADU</name>
<dbReference type="InterPro" id="IPR036397">
    <property type="entry name" value="RNaseH_sf"/>
</dbReference>
<dbReference type="InterPro" id="IPR012337">
    <property type="entry name" value="RNaseH-like_sf"/>
</dbReference>
<evidence type="ECO:0000256" key="1">
    <source>
        <dbReference type="SAM" id="MobiDB-lite"/>
    </source>
</evidence>
<organism evidence="2 3">
    <name type="scientific">Arachis duranensis</name>
    <name type="common">Wild peanut</name>
    <dbReference type="NCBI Taxonomy" id="130453"/>
    <lineage>
        <taxon>Eukaryota</taxon>
        <taxon>Viridiplantae</taxon>
        <taxon>Streptophyta</taxon>
        <taxon>Embryophyta</taxon>
        <taxon>Tracheophyta</taxon>
        <taxon>Spermatophyta</taxon>
        <taxon>Magnoliopsida</taxon>
        <taxon>eudicotyledons</taxon>
        <taxon>Gunneridae</taxon>
        <taxon>Pentapetalae</taxon>
        <taxon>rosids</taxon>
        <taxon>fabids</taxon>
        <taxon>Fabales</taxon>
        <taxon>Fabaceae</taxon>
        <taxon>Papilionoideae</taxon>
        <taxon>50 kb inversion clade</taxon>
        <taxon>dalbergioids sensu lato</taxon>
        <taxon>Dalbergieae</taxon>
        <taxon>Pterocarpus clade</taxon>
        <taxon>Arachis</taxon>
    </lineage>
</organism>
<dbReference type="Gene3D" id="3.30.420.10">
    <property type="entry name" value="Ribonuclease H-like superfamily/Ribonuclease H"/>
    <property type="match status" value="1"/>
</dbReference>
<dbReference type="GeneID" id="127747590"/>
<dbReference type="Proteomes" id="UP000515211">
    <property type="component" value="Chromosome 5"/>
</dbReference>
<dbReference type="RefSeq" id="XP_052117608.1">
    <property type="nucleotide sequence ID" value="XM_052261648.1"/>
</dbReference>
<reference evidence="2" key="1">
    <citation type="journal article" date="2016" name="Nat. Genet.">
        <title>The genome sequences of Arachis duranensis and Arachis ipaensis, the diploid ancestors of cultivated peanut.</title>
        <authorList>
            <person name="Bertioli D.J."/>
            <person name="Cannon S.B."/>
            <person name="Froenicke L."/>
            <person name="Huang G."/>
            <person name="Farmer A.D."/>
            <person name="Cannon E.K."/>
            <person name="Liu X."/>
            <person name="Gao D."/>
            <person name="Clevenger J."/>
            <person name="Dash S."/>
            <person name="Ren L."/>
            <person name="Moretzsohn M.C."/>
            <person name="Shirasawa K."/>
            <person name="Huang W."/>
            <person name="Vidigal B."/>
            <person name="Abernathy B."/>
            <person name="Chu Y."/>
            <person name="Niederhuth C.E."/>
            <person name="Umale P."/>
            <person name="Araujo A.C."/>
            <person name="Kozik A."/>
            <person name="Kim K.D."/>
            <person name="Burow M.D."/>
            <person name="Varshney R.K."/>
            <person name="Wang X."/>
            <person name="Zhang X."/>
            <person name="Barkley N."/>
            <person name="Guimaraes P.M."/>
            <person name="Isobe S."/>
            <person name="Guo B."/>
            <person name="Liao B."/>
            <person name="Stalker H.T."/>
            <person name="Schmitz R.J."/>
            <person name="Scheffler B.E."/>
            <person name="Leal-Bertioli S.C."/>
            <person name="Xun X."/>
            <person name="Jackson S.A."/>
            <person name="Michelmore R."/>
            <person name="Ozias-Akins P."/>
        </authorList>
    </citation>
    <scope>NUCLEOTIDE SEQUENCE [LARGE SCALE GENOMIC DNA]</scope>
    <source>
        <strain evidence="2">cv. V14167</strain>
    </source>
</reference>
<reference evidence="3" key="2">
    <citation type="submission" date="2025-08" db="UniProtKB">
        <authorList>
            <consortium name="RefSeq"/>
        </authorList>
    </citation>
    <scope>IDENTIFICATION</scope>
    <source>
        <tissue evidence="3">Whole plant</tissue>
    </source>
</reference>
<dbReference type="GO" id="GO:0003676">
    <property type="term" value="F:nucleic acid binding"/>
    <property type="evidence" value="ECO:0007669"/>
    <property type="project" value="InterPro"/>
</dbReference>